<dbReference type="InterPro" id="IPR058193">
    <property type="entry name" value="VanY/YodJ_core_dom"/>
</dbReference>
<keyword evidence="2" id="KW-1133">Transmembrane helix</keyword>
<keyword evidence="2" id="KW-0812">Transmembrane</keyword>
<evidence type="ECO:0000313" key="4">
    <source>
        <dbReference type="EMBL" id="SHI94360.1"/>
    </source>
</evidence>
<dbReference type="GO" id="GO:0006508">
    <property type="term" value="P:proteolysis"/>
    <property type="evidence" value="ECO:0007669"/>
    <property type="project" value="InterPro"/>
</dbReference>
<dbReference type="CDD" id="cd14852">
    <property type="entry name" value="LD-carboxypeptidase"/>
    <property type="match status" value="1"/>
</dbReference>
<dbReference type="InterPro" id="IPR009045">
    <property type="entry name" value="Zn_M74/Hedgehog-like"/>
</dbReference>
<feature type="region of interest" description="Disordered" evidence="1">
    <location>
        <begin position="40"/>
        <end position="95"/>
    </location>
</feature>
<keyword evidence="4" id="KW-0378">Hydrolase</keyword>
<feature type="transmembrane region" description="Helical" evidence="2">
    <location>
        <begin position="5"/>
        <end position="23"/>
    </location>
</feature>
<protein>
    <submittedName>
        <fullName evidence="4">D-Ala-D-Ala carboxypeptidase. Metallo peptidase. MEROPS family M15B</fullName>
    </submittedName>
</protein>
<feature type="compositionally biased region" description="Low complexity" evidence="1">
    <location>
        <begin position="76"/>
        <end position="94"/>
    </location>
</feature>
<dbReference type="InterPro" id="IPR003709">
    <property type="entry name" value="VanY-like_core_dom"/>
</dbReference>
<evidence type="ECO:0000313" key="5">
    <source>
        <dbReference type="Proteomes" id="UP000184080"/>
    </source>
</evidence>
<dbReference type="InterPro" id="IPR052179">
    <property type="entry name" value="DD-CPase-like"/>
</dbReference>
<feature type="compositionally biased region" description="Basic and acidic residues" evidence="1">
    <location>
        <begin position="58"/>
        <end position="72"/>
    </location>
</feature>
<sequence>MKKYIGLFTVFIAVAVVFIFIMINKSNGVVTNARFMGRQASANSEKYQDDNETENNIIDDKNIKDNSVENRDGTSTTKESQNNNQETNKQNNKSASDILLANKSHRLDKDYVPKNLTLPKVKFKSSVDDLVKKMDKEAALALEDMFNAAKQDGITLLGVSGYRSYAIQNNLYNSNVKRQGKSHADRYSAQPGASEHQTGLAMDMLSTDYSSLNEGFENTKAFKWLEDNAYKYGYILRYPKGKENITGYAYEPWHYRYVGIEVSEKITKNKLTLEEYLRENN</sequence>
<organism evidence="4 5">
    <name type="scientific">Clostridium amylolyticum</name>
    <dbReference type="NCBI Taxonomy" id="1121298"/>
    <lineage>
        <taxon>Bacteria</taxon>
        <taxon>Bacillati</taxon>
        <taxon>Bacillota</taxon>
        <taxon>Clostridia</taxon>
        <taxon>Eubacteriales</taxon>
        <taxon>Clostridiaceae</taxon>
        <taxon>Clostridium</taxon>
    </lineage>
</organism>
<dbReference type="STRING" id="1121298.SAMN05444401_1855"/>
<reference evidence="4 5" key="1">
    <citation type="submission" date="2016-11" db="EMBL/GenBank/DDBJ databases">
        <authorList>
            <person name="Jaros S."/>
            <person name="Januszkiewicz K."/>
            <person name="Wedrychowicz H."/>
        </authorList>
    </citation>
    <scope>NUCLEOTIDE SEQUENCE [LARGE SCALE GENOMIC DNA]</scope>
    <source>
        <strain evidence="4 5">DSM 21864</strain>
    </source>
</reference>
<evidence type="ECO:0000259" key="3">
    <source>
        <dbReference type="Pfam" id="PF02557"/>
    </source>
</evidence>
<keyword evidence="2" id="KW-0472">Membrane</keyword>
<dbReference type="PANTHER" id="PTHR34385">
    <property type="entry name" value="D-ALANYL-D-ALANINE CARBOXYPEPTIDASE"/>
    <property type="match status" value="1"/>
</dbReference>
<keyword evidence="4" id="KW-0645">Protease</keyword>
<keyword evidence="4" id="KW-0121">Carboxypeptidase</keyword>
<dbReference type="GO" id="GO:0004180">
    <property type="term" value="F:carboxypeptidase activity"/>
    <property type="evidence" value="ECO:0007669"/>
    <property type="project" value="UniProtKB-KW"/>
</dbReference>
<dbReference type="Proteomes" id="UP000184080">
    <property type="component" value="Unassembled WGS sequence"/>
</dbReference>
<proteinExistence type="predicted"/>
<evidence type="ECO:0000256" key="1">
    <source>
        <dbReference type="SAM" id="MobiDB-lite"/>
    </source>
</evidence>
<dbReference type="EMBL" id="FQZO01000002">
    <property type="protein sequence ID" value="SHI94360.1"/>
    <property type="molecule type" value="Genomic_DNA"/>
</dbReference>
<dbReference type="AlphaFoldDB" id="A0A1M6F9K8"/>
<evidence type="ECO:0000256" key="2">
    <source>
        <dbReference type="SAM" id="Phobius"/>
    </source>
</evidence>
<dbReference type="Gene3D" id="3.30.1380.10">
    <property type="match status" value="1"/>
</dbReference>
<dbReference type="SUPFAM" id="SSF55166">
    <property type="entry name" value="Hedgehog/DD-peptidase"/>
    <property type="match status" value="1"/>
</dbReference>
<keyword evidence="5" id="KW-1185">Reference proteome</keyword>
<dbReference type="PANTHER" id="PTHR34385:SF1">
    <property type="entry name" value="PEPTIDOGLYCAN L-ALANYL-D-GLUTAMATE ENDOPEPTIDASE CWLK"/>
    <property type="match status" value="1"/>
</dbReference>
<dbReference type="Pfam" id="PF02557">
    <property type="entry name" value="VanY"/>
    <property type="match status" value="1"/>
</dbReference>
<gene>
    <name evidence="4" type="ORF">SAMN05444401_1855</name>
</gene>
<feature type="domain" description="D-alanyl-D-alanine carboxypeptidase-like core" evidence="3">
    <location>
        <begin position="132"/>
        <end position="259"/>
    </location>
</feature>
<accession>A0A1M6F9K8</accession>
<name>A0A1M6F9K8_9CLOT</name>